<proteinExistence type="predicted"/>
<name>A0A4D6LMD4_VIGUN</name>
<evidence type="ECO:0000313" key="2">
    <source>
        <dbReference type="Proteomes" id="UP000501690"/>
    </source>
</evidence>
<reference evidence="1 2" key="1">
    <citation type="submission" date="2019-04" db="EMBL/GenBank/DDBJ databases">
        <title>An improved genome assembly and genetic linkage map for asparagus bean, Vigna unguiculata ssp. sesquipedialis.</title>
        <authorList>
            <person name="Xia Q."/>
            <person name="Zhang R."/>
            <person name="Dong Y."/>
        </authorList>
    </citation>
    <scope>NUCLEOTIDE SEQUENCE [LARGE SCALE GENOMIC DNA]</scope>
    <source>
        <tissue evidence="1">Leaf</tissue>
    </source>
</reference>
<gene>
    <name evidence="1" type="ORF">DEO72_LG4g683</name>
</gene>
<organism evidence="1 2">
    <name type="scientific">Vigna unguiculata</name>
    <name type="common">Cowpea</name>
    <dbReference type="NCBI Taxonomy" id="3917"/>
    <lineage>
        <taxon>Eukaryota</taxon>
        <taxon>Viridiplantae</taxon>
        <taxon>Streptophyta</taxon>
        <taxon>Embryophyta</taxon>
        <taxon>Tracheophyta</taxon>
        <taxon>Spermatophyta</taxon>
        <taxon>Magnoliopsida</taxon>
        <taxon>eudicotyledons</taxon>
        <taxon>Gunneridae</taxon>
        <taxon>Pentapetalae</taxon>
        <taxon>rosids</taxon>
        <taxon>fabids</taxon>
        <taxon>Fabales</taxon>
        <taxon>Fabaceae</taxon>
        <taxon>Papilionoideae</taxon>
        <taxon>50 kb inversion clade</taxon>
        <taxon>NPAAA clade</taxon>
        <taxon>indigoferoid/millettioid clade</taxon>
        <taxon>Phaseoleae</taxon>
        <taxon>Vigna</taxon>
    </lineage>
</organism>
<keyword evidence="2" id="KW-1185">Reference proteome</keyword>
<evidence type="ECO:0000313" key="1">
    <source>
        <dbReference type="EMBL" id="QCD89737.1"/>
    </source>
</evidence>
<dbReference type="EMBL" id="CP039348">
    <property type="protein sequence ID" value="QCD89737.1"/>
    <property type="molecule type" value="Genomic_DNA"/>
</dbReference>
<protein>
    <submittedName>
        <fullName evidence="1">Uncharacterized protein</fullName>
    </submittedName>
</protein>
<dbReference type="AlphaFoldDB" id="A0A4D6LMD4"/>
<sequence>MAAAGHHSRPFMDLAGHHCISITITAPAGWHTSLHCYELQPCRKTHQTIPAPIRQSPTTATPTTTPHPPLAHQICTTSCDHHELHAPPLHPLPEMRASLHYLPENTAPAPFPRATVTITDLQPKHLLCCNAVHATMSLHRSSSERAAITSIAPIETLVWRKCTLPRVRLLLDSQTGQLVNTSQLANTGQLVNKVGQIWSESQRLVKGDGFNYKY</sequence>
<accession>A0A4D6LMD4</accession>
<dbReference type="Proteomes" id="UP000501690">
    <property type="component" value="Linkage Group LG4"/>
</dbReference>